<evidence type="ECO:0000256" key="1">
    <source>
        <dbReference type="ARBA" id="ARBA00008324"/>
    </source>
</evidence>
<dbReference type="Pfam" id="PF03061">
    <property type="entry name" value="4HBT"/>
    <property type="match status" value="1"/>
</dbReference>
<dbReference type="Proteomes" id="UP001152320">
    <property type="component" value="Chromosome 11"/>
</dbReference>
<organism evidence="4 5">
    <name type="scientific">Holothuria leucospilota</name>
    <name type="common">Black long sea cucumber</name>
    <name type="synonym">Mertensiothuria leucospilota</name>
    <dbReference type="NCBI Taxonomy" id="206669"/>
    <lineage>
        <taxon>Eukaryota</taxon>
        <taxon>Metazoa</taxon>
        <taxon>Echinodermata</taxon>
        <taxon>Eleutherozoa</taxon>
        <taxon>Echinozoa</taxon>
        <taxon>Holothuroidea</taxon>
        <taxon>Aspidochirotacea</taxon>
        <taxon>Aspidochirotida</taxon>
        <taxon>Holothuriidae</taxon>
        <taxon>Holothuria</taxon>
    </lineage>
</organism>
<sequence>MWETNDLMKVAEQTLQESLQIGIAPLVESVKIVSVEAGKVNFKFKVTQKLLNTQEHLHGGVLSLLVDPLTFISAYTLFPYRGVTLSLNAKSVRGIEHEETVYATAIAVRAGKKIIFAEVHFRDADGNLLAYGGQTIYVLKEGVEWSPMNSAKWLNKQSKL</sequence>
<dbReference type="CDD" id="cd03443">
    <property type="entry name" value="PaaI_thioesterase"/>
    <property type="match status" value="1"/>
</dbReference>
<comment type="similarity">
    <text evidence="1">Belongs to the thioesterase PaaI family.</text>
</comment>
<accession>A0A9Q1BW30</accession>
<dbReference type="InterPro" id="IPR029069">
    <property type="entry name" value="HotDog_dom_sf"/>
</dbReference>
<dbReference type="OrthoDB" id="46529at2759"/>
<keyword evidence="2" id="KW-0378">Hydrolase</keyword>
<feature type="domain" description="Thioesterase" evidence="3">
    <location>
        <begin position="56"/>
        <end position="129"/>
    </location>
</feature>
<dbReference type="GO" id="GO:0047617">
    <property type="term" value="F:fatty acyl-CoA hydrolase activity"/>
    <property type="evidence" value="ECO:0007669"/>
    <property type="project" value="InterPro"/>
</dbReference>
<dbReference type="InterPro" id="IPR003736">
    <property type="entry name" value="PAAI_dom"/>
</dbReference>
<dbReference type="PANTHER" id="PTHR21660">
    <property type="entry name" value="THIOESTERASE SUPERFAMILY MEMBER-RELATED"/>
    <property type="match status" value="1"/>
</dbReference>
<evidence type="ECO:0000259" key="3">
    <source>
        <dbReference type="Pfam" id="PF03061"/>
    </source>
</evidence>
<dbReference type="SUPFAM" id="SSF54637">
    <property type="entry name" value="Thioesterase/thiol ester dehydrase-isomerase"/>
    <property type="match status" value="1"/>
</dbReference>
<dbReference type="NCBIfam" id="TIGR00369">
    <property type="entry name" value="unchar_dom_1"/>
    <property type="match status" value="1"/>
</dbReference>
<reference evidence="4" key="1">
    <citation type="submission" date="2021-10" db="EMBL/GenBank/DDBJ databases">
        <title>Tropical sea cucumber genome reveals ecological adaptation and Cuvierian tubules defense mechanism.</title>
        <authorList>
            <person name="Chen T."/>
        </authorList>
    </citation>
    <scope>NUCLEOTIDE SEQUENCE</scope>
    <source>
        <strain evidence="4">Nanhai2018</strain>
        <tissue evidence="4">Muscle</tissue>
    </source>
</reference>
<dbReference type="InterPro" id="IPR006683">
    <property type="entry name" value="Thioestr_dom"/>
</dbReference>
<comment type="caution">
    <text evidence="4">The sequence shown here is derived from an EMBL/GenBank/DDBJ whole genome shotgun (WGS) entry which is preliminary data.</text>
</comment>
<evidence type="ECO:0000313" key="5">
    <source>
        <dbReference type="Proteomes" id="UP001152320"/>
    </source>
</evidence>
<dbReference type="PANTHER" id="PTHR21660:SF1">
    <property type="entry name" value="ACYL-COENZYME A THIOESTERASE 13"/>
    <property type="match status" value="1"/>
</dbReference>
<keyword evidence="5" id="KW-1185">Reference proteome</keyword>
<dbReference type="AlphaFoldDB" id="A0A9Q1BW30"/>
<dbReference type="Gene3D" id="3.10.129.10">
    <property type="entry name" value="Hotdog Thioesterase"/>
    <property type="match status" value="1"/>
</dbReference>
<evidence type="ECO:0000313" key="4">
    <source>
        <dbReference type="EMBL" id="KAJ8033917.1"/>
    </source>
</evidence>
<evidence type="ECO:0000256" key="2">
    <source>
        <dbReference type="ARBA" id="ARBA00022801"/>
    </source>
</evidence>
<dbReference type="InterPro" id="IPR039298">
    <property type="entry name" value="ACOT13"/>
</dbReference>
<name>A0A9Q1BW30_HOLLE</name>
<proteinExistence type="inferred from homology"/>
<dbReference type="EMBL" id="JAIZAY010000011">
    <property type="protein sequence ID" value="KAJ8033917.1"/>
    <property type="molecule type" value="Genomic_DNA"/>
</dbReference>
<protein>
    <recommendedName>
        <fullName evidence="3">Thioesterase domain-containing protein</fullName>
    </recommendedName>
</protein>
<gene>
    <name evidence="4" type="ORF">HOLleu_24300</name>
</gene>